<keyword evidence="1" id="KW-1133">Transmembrane helix</keyword>
<reference evidence="2 3" key="1">
    <citation type="submission" date="2019-04" db="EMBL/GenBank/DDBJ databases">
        <title>Fungal friends and foes A comparative genomics study of 23 Aspergillus species from section Flavi.</title>
        <authorList>
            <consortium name="DOE Joint Genome Institute"/>
            <person name="Kjaerbolling I."/>
            <person name="Vesth T.C."/>
            <person name="Frisvad J.C."/>
            <person name="Nybo J.L."/>
            <person name="Theobald S."/>
            <person name="Kildgaard S."/>
            <person name="Petersen T.I."/>
            <person name="Kuo A."/>
            <person name="Sato A."/>
            <person name="Lyhne E.K."/>
            <person name="Kogle M.E."/>
            <person name="Wiebenga A."/>
            <person name="Kun R.S."/>
            <person name="Lubbers R.J."/>
            <person name="Makela M.R."/>
            <person name="Barry K."/>
            <person name="Chovatia M."/>
            <person name="Clum A."/>
            <person name="Daum C."/>
            <person name="Haridas S."/>
            <person name="He G."/>
            <person name="LaButti K."/>
            <person name="Lipzen A."/>
            <person name="Mondo S."/>
            <person name="Pangilinan J."/>
            <person name="Riley R."/>
            <person name="Salamov A."/>
            <person name="Simmons B.A."/>
            <person name="Magnuson J.K."/>
            <person name="Henrissat B."/>
            <person name="Mortensen U.H."/>
            <person name="Larsen T.O."/>
            <person name="De vries R.P."/>
            <person name="Grigoriev I.V."/>
            <person name="Machida M."/>
            <person name="Baker S.E."/>
            <person name="Andersen M.R."/>
        </authorList>
    </citation>
    <scope>NUCLEOTIDE SEQUENCE [LARGE SCALE GENOMIC DNA]</scope>
    <source>
        <strain evidence="2 3">CBS 117635</strain>
    </source>
</reference>
<proteinExistence type="predicted"/>
<dbReference type="Proteomes" id="UP000326289">
    <property type="component" value="Unassembled WGS sequence"/>
</dbReference>
<name>A0A5N6IXJ3_9EURO</name>
<keyword evidence="1" id="KW-0472">Membrane</keyword>
<evidence type="ECO:0000313" key="2">
    <source>
        <dbReference type="EMBL" id="KAB8270887.1"/>
    </source>
</evidence>
<dbReference type="AlphaFoldDB" id="A0A5N6IXJ3"/>
<keyword evidence="1" id="KW-0812">Transmembrane</keyword>
<feature type="transmembrane region" description="Helical" evidence="1">
    <location>
        <begin position="12"/>
        <end position="36"/>
    </location>
</feature>
<dbReference type="EMBL" id="ML732823">
    <property type="protein sequence ID" value="KAB8270887.1"/>
    <property type="molecule type" value="Genomic_DNA"/>
</dbReference>
<evidence type="ECO:0000313" key="3">
    <source>
        <dbReference type="Proteomes" id="UP000326289"/>
    </source>
</evidence>
<protein>
    <submittedName>
        <fullName evidence="2">Uncharacterized protein</fullName>
    </submittedName>
</protein>
<evidence type="ECO:0000256" key="1">
    <source>
        <dbReference type="SAM" id="Phobius"/>
    </source>
</evidence>
<accession>A0A5N6IXJ3</accession>
<keyword evidence="3" id="KW-1185">Reference proteome</keyword>
<organism evidence="2 3">
    <name type="scientific">Aspergillus minisclerotigenes</name>
    <dbReference type="NCBI Taxonomy" id="656917"/>
    <lineage>
        <taxon>Eukaryota</taxon>
        <taxon>Fungi</taxon>
        <taxon>Dikarya</taxon>
        <taxon>Ascomycota</taxon>
        <taxon>Pezizomycotina</taxon>
        <taxon>Eurotiomycetes</taxon>
        <taxon>Eurotiomycetidae</taxon>
        <taxon>Eurotiales</taxon>
        <taxon>Aspergillaceae</taxon>
        <taxon>Aspergillus</taxon>
        <taxon>Aspergillus subgen. Circumdati</taxon>
    </lineage>
</organism>
<gene>
    <name evidence="2" type="ORF">BDV30DRAFT_157149</name>
</gene>
<sequence>MKSGNYDSFPILFMFLLSLSYVCSSFLLSFVILVFFDFFFYTPSHFDPALECTITYLFTSRSLCLNQINYLPFTNHRDLSYSLTLCQPHG</sequence>